<evidence type="ECO:0000256" key="12">
    <source>
        <dbReference type="ARBA" id="ARBA00048140"/>
    </source>
</evidence>
<evidence type="ECO:0000256" key="9">
    <source>
        <dbReference type="ARBA" id="ARBA00047325"/>
    </source>
</evidence>
<dbReference type="AlphaFoldDB" id="A0AAV4D771"/>
<dbReference type="PRINTS" id="PR00081">
    <property type="entry name" value="GDHRDH"/>
</dbReference>
<comment type="catalytic activity">
    <reaction evidence="16">
        <text>lipoxin A4 + NAD(+) = 15-oxo-(5S,6R)-dihydroxy-(7E,9E,11Z,13E)-eicosatetraenoate + NADH + H(+)</text>
        <dbReference type="Rhea" id="RHEA:41572"/>
        <dbReference type="ChEBI" id="CHEBI:15378"/>
        <dbReference type="ChEBI" id="CHEBI:57540"/>
        <dbReference type="ChEBI" id="CHEBI:57945"/>
        <dbReference type="ChEBI" id="CHEBI:67026"/>
        <dbReference type="ChEBI" id="CHEBI:78311"/>
    </reaction>
    <physiologicalReaction direction="left-to-right" evidence="16">
        <dbReference type="Rhea" id="RHEA:41573"/>
    </physiologicalReaction>
</comment>
<dbReference type="InterPro" id="IPR020904">
    <property type="entry name" value="Sc_DH/Rdtase_CS"/>
</dbReference>
<comment type="catalytic activity">
    <reaction evidence="19">
        <text>resolvin D2 + NAD(+) = 16-oxoresolvin D2 + NADH + H(+)</text>
        <dbReference type="Rhea" id="RHEA:53588"/>
        <dbReference type="ChEBI" id="CHEBI:15378"/>
        <dbReference type="ChEBI" id="CHEBI:57540"/>
        <dbReference type="ChEBI" id="CHEBI:57945"/>
        <dbReference type="ChEBI" id="CHEBI:133367"/>
        <dbReference type="ChEBI" id="CHEBI:137498"/>
    </reaction>
    <physiologicalReaction direction="left-to-right" evidence="19">
        <dbReference type="Rhea" id="RHEA:53589"/>
    </physiologicalReaction>
</comment>
<evidence type="ECO:0000256" key="20">
    <source>
        <dbReference type="ARBA" id="ARBA00049151"/>
    </source>
</evidence>
<comment type="catalytic activity">
    <reaction evidence="9">
        <text>prostaglandin E1 + NAD(+) = 15-oxoprostaglandin E1 + NADH + H(+)</text>
        <dbReference type="Rhea" id="RHEA:16477"/>
        <dbReference type="ChEBI" id="CHEBI:15378"/>
        <dbReference type="ChEBI" id="CHEBI:57397"/>
        <dbReference type="ChEBI" id="CHEBI:57401"/>
        <dbReference type="ChEBI" id="CHEBI:57540"/>
        <dbReference type="ChEBI" id="CHEBI:57945"/>
    </reaction>
    <physiologicalReaction direction="left-to-right" evidence="9">
        <dbReference type="Rhea" id="RHEA:16478"/>
    </physiologicalReaction>
</comment>
<dbReference type="EC" id="1.1.1.141" evidence="3"/>
<dbReference type="PANTHER" id="PTHR44229:SF4">
    <property type="entry name" value="15-HYDROXYPROSTAGLANDIN DEHYDROGENASE [NAD(+)]"/>
    <property type="match status" value="1"/>
</dbReference>
<reference evidence="23 24" key="1">
    <citation type="journal article" date="2021" name="Elife">
        <title>Chloroplast acquisition without the gene transfer in kleptoplastic sea slugs, Plakobranchus ocellatus.</title>
        <authorList>
            <person name="Maeda T."/>
            <person name="Takahashi S."/>
            <person name="Yoshida T."/>
            <person name="Shimamura S."/>
            <person name="Takaki Y."/>
            <person name="Nagai Y."/>
            <person name="Toyoda A."/>
            <person name="Suzuki Y."/>
            <person name="Arimoto A."/>
            <person name="Ishii H."/>
            <person name="Satoh N."/>
            <person name="Nishiyama T."/>
            <person name="Hasebe M."/>
            <person name="Maruyama T."/>
            <person name="Minagawa J."/>
            <person name="Obokata J."/>
            <person name="Shigenobu S."/>
        </authorList>
    </citation>
    <scope>NUCLEOTIDE SEQUENCE [LARGE SCALE GENOMIC DNA]</scope>
</reference>
<comment type="catalytic activity">
    <reaction evidence="21">
        <text>resolvin E1 + NAD(+) = 18-oxo-resolvin E1 + NADH + H(+)</text>
        <dbReference type="Rhea" id="RHEA:49244"/>
        <dbReference type="ChEBI" id="CHEBI:15378"/>
        <dbReference type="ChEBI" id="CHEBI:57540"/>
        <dbReference type="ChEBI" id="CHEBI:57945"/>
        <dbReference type="ChEBI" id="CHEBI:91000"/>
        <dbReference type="ChEBI" id="CHEBI:91001"/>
    </reaction>
    <physiologicalReaction direction="left-to-right" evidence="21">
        <dbReference type="Rhea" id="RHEA:49245"/>
    </physiologicalReaction>
</comment>
<keyword evidence="24" id="KW-1185">Reference proteome</keyword>
<comment type="caution">
    <text evidence="23">The sequence shown here is derived from an EMBL/GenBank/DDBJ whole genome shotgun (WGS) entry which is preliminary data.</text>
</comment>
<evidence type="ECO:0000256" key="3">
    <source>
        <dbReference type="ARBA" id="ARBA00038968"/>
    </source>
</evidence>
<evidence type="ECO:0000313" key="24">
    <source>
        <dbReference type="Proteomes" id="UP000735302"/>
    </source>
</evidence>
<comment type="function">
    <text evidence="8">Catalyzes the NAD-dependent dehydrogenation (oxidation) of a broad array of hydroxylated polyunsaturated fatty acids (mainly eicosanoids and docosanoids, including prostaglandins, lipoxins and resolvins), yielding their corresponding keto (oxo) metabolites. Decreases the levels of the pro-proliferative prostaglandins such as prostaglandin E2 (whose activity is increased in cancer because of an increase in the expression of cyclooxygenase 2) and generates oxo-fatty acid products that can profoundly influence cell function by abrogating pro-inflammatory cytokine expression. Converts resolvins E1, D1 and D2 to their oxo products, which represents a mode of resolvin inactivation. Resolvin E1 plays important roles during the resolution phase of acute inflammation, while resolvins D1 and D2 have a unique role in obesity-induced adipose inflammation.</text>
</comment>
<sequence>MSMAGQIAFITGGAMGIGRAFTETLLAEGAEKVYIADKNVDAGQKTVAELEAQYGSGRCALVVVDITNAVQFEEAFQTAADESKQIDLMVNNAGTLNEYDWEPVVQLNLVACVRGSKLAMKHMSKKNGGRGGRIINTCSDLGLIDFHQLPLYCATKHGVRSFTSSMALHPDKELTGVQFACICPSVTRTDLMRSYNETISMAEDLEAIAIPTSRVAEGFLKLLRMSRMNGAILYIDKLKCEFCKLEYVGLGPAWTPQQ</sequence>
<comment type="catalytic activity">
    <reaction evidence="12">
        <text>15-oxo-(5S,6R)-dihydroxy-(7E,9E,11Z)-eicosatrienoate + NADH + H(+) = (5S,6R,15S)-trihydroxy-(7E,9E,11Z)-eicosatrienoate + NAD(+)</text>
        <dbReference type="Rhea" id="RHEA:41596"/>
        <dbReference type="ChEBI" id="CHEBI:15378"/>
        <dbReference type="ChEBI" id="CHEBI:57540"/>
        <dbReference type="ChEBI" id="CHEBI:57945"/>
        <dbReference type="ChEBI" id="CHEBI:78325"/>
        <dbReference type="ChEBI" id="CHEBI:78329"/>
    </reaction>
    <physiologicalReaction direction="left-to-right" evidence="12">
        <dbReference type="Rhea" id="RHEA:41597"/>
    </physiologicalReaction>
</comment>
<evidence type="ECO:0000256" key="5">
    <source>
        <dbReference type="ARBA" id="ARBA00040276"/>
    </source>
</evidence>
<evidence type="ECO:0000256" key="4">
    <source>
        <dbReference type="ARBA" id="ARBA00039060"/>
    </source>
</evidence>
<comment type="catalytic activity">
    <reaction evidence="18">
        <text>prostaglandin E2 + NAD(+) = 15-oxoprostaglandin E2 + NADH + H(+)</text>
        <dbReference type="Rhea" id="RHEA:11876"/>
        <dbReference type="ChEBI" id="CHEBI:15378"/>
        <dbReference type="ChEBI" id="CHEBI:57400"/>
        <dbReference type="ChEBI" id="CHEBI:57540"/>
        <dbReference type="ChEBI" id="CHEBI:57945"/>
        <dbReference type="ChEBI" id="CHEBI:606564"/>
        <dbReference type="EC" id="1.1.1.141"/>
    </reaction>
    <physiologicalReaction direction="left-to-right" evidence="18">
        <dbReference type="Rhea" id="RHEA:11877"/>
    </physiologicalReaction>
</comment>
<evidence type="ECO:0000256" key="13">
    <source>
        <dbReference type="ARBA" id="ARBA00048144"/>
    </source>
</evidence>
<evidence type="ECO:0000256" key="10">
    <source>
        <dbReference type="ARBA" id="ARBA00047672"/>
    </source>
</evidence>
<evidence type="ECO:0000256" key="16">
    <source>
        <dbReference type="ARBA" id="ARBA00048535"/>
    </source>
</evidence>
<comment type="catalytic activity">
    <reaction evidence="10">
        <text>resolvin D1 + NAD(+) = 8-oxoresolvin D1 + NADH + H(+)</text>
        <dbReference type="Rhea" id="RHEA:50124"/>
        <dbReference type="ChEBI" id="CHEBI:15378"/>
        <dbReference type="ChEBI" id="CHEBI:57540"/>
        <dbReference type="ChEBI" id="CHEBI:57945"/>
        <dbReference type="ChEBI" id="CHEBI:132079"/>
        <dbReference type="ChEBI" id="CHEBI:132080"/>
    </reaction>
    <physiologicalReaction direction="left-to-right" evidence="10">
        <dbReference type="Rhea" id="RHEA:50125"/>
    </physiologicalReaction>
</comment>
<dbReference type="Pfam" id="PF00106">
    <property type="entry name" value="adh_short"/>
    <property type="match status" value="1"/>
</dbReference>
<evidence type="ECO:0000256" key="21">
    <source>
        <dbReference type="ARBA" id="ARBA00049188"/>
    </source>
</evidence>
<evidence type="ECO:0000256" key="7">
    <source>
        <dbReference type="ARBA" id="ARBA00042026"/>
    </source>
</evidence>
<dbReference type="GO" id="GO:0016404">
    <property type="term" value="F:15-hydroxyprostaglandin dehydrogenase (NAD+) activity"/>
    <property type="evidence" value="ECO:0007669"/>
    <property type="project" value="UniProtKB-EC"/>
</dbReference>
<comment type="catalytic activity">
    <reaction evidence="15">
        <text>resolvin D2 + NAD(+) = 7-oxoresolvin D2 + NADH + H(+)</text>
        <dbReference type="Rhea" id="RHEA:53584"/>
        <dbReference type="ChEBI" id="CHEBI:15378"/>
        <dbReference type="ChEBI" id="CHEBI:57540"/>
        <dbReference type="ChEBI" id="CHEBI:57945"/>
        <dbReference type="ChEBI" id="CHEBI:133367"/>
        <dbReference type="ChEBI" id="CHEBI:137497"/>
    </reaction>
    <physiologicalReaction direction="left-to-right" evidence="15">
        <dbReference type="Rhea" id="RHEA:53585"/>
    </physiologicalReaction>
</comment>
<evidence type="ECO:0000313" key="23">
    <source>
        <dbReference type="EMBL" id="GFO39989.1"/>
    </source>
</evidence>
<dbReference type="Proteomes" id="UP000735302">
    <property type="component" value="Unassembled WGS sequence"/>
</dbReference>
<dbReference type="GO" id="GO:0005737">
    <property type="term" value="C:cytoplasm"/>
    <property type="evidence" value="ECO:0007669"/>
    <property type="project" value="TreeGrafter"/>
</dbReference>
<dbReference type="InterPro" id="IPR002347">
    <property type="entry name" value="SDR_fam"/>
</dbReference>
<evidence type="ECO:0000256" key="1">
    <source>
        <dbReference type="ARBA" id="ARBA00006484"/>
    </source>
</evidence>
<evidence type="ECO:0000256" key="15">
    <source>
        <dbReference type="ARBA" id="ARBA00048393"/>
    </source>
</evidence>
<comment type="catalytic activity">
    <reaction evidence="14">
        <text>resolvin D1 + NAD(+) = 17-oxoresolvin D1 + NADH + H(+)</text>
        <dbReference type="Rhea" id="RHEA:50128"/>
        <dbReference type="ChEBI" id="CHEBI:15378"/>
        <dbReference type="ChEBI" id="CHEBI:57540"/>
        <dbReference type="ChEBI" id="CHEBI:57945"/>
        <dbReference type="ChEBI" id="CHEBI:132079"/>
        <dbReference type="ChEBI" id="CHEBI:132081"/>
    </reaction>
    <physiologicalReaction direction="left-to-right" evidence="14">
        <dbReference type="Rhea" id="RHEA:50129"/>
    </physiologicalReaction>
</comment>
<dbReference type="EMBL" id="BLXT01007559">
    <property type="protein sequence ID" value="GFO39989.1"/>
    <property type="molecule type" value="Genomic_DNA"/>
</dbReference>
<dbReference type="SUPFAM" id="SSF51735">
    <property type="entry name" value="NAD(P)-binding Rossmann-fold domains"/>
    <property type="match status" value="1"/>
</dbReference>
<dbReference type="InterPro" id="IPR036291">
    <property type="entry name" value="NAD(P)-bd_dom_sf"/>
</dbReference>
<comment type="catalytic activity">
    <reaction evidence="17">
        <text>prostaglandin A1 + NAD(+) = 15-oxo-prostaglandin A1 + NADH + H(+)</text>
        <dbReference type="Rhea" id="RHEA:41263"/>
        <dbReference type="ChEBI" id="CHEBI:15378"/>
        <dbReference type="ChEBI" id="CHEBI:57398"/>
        <dbReference type="ChEBI" id="CHEBI:57540"/>
        <dbReference type="ChEBI" id="CHEBI:57945"/>
        <dbReference type="ChEBI" id="CHEBI:85072"/>
    </reaction>
    <physiologicalReaction direction="left-to-right" evidence="17">
        <dbReference type="Rhea" id="RHEA:41264"/>
    </physiologicalReaction>
</comment>
<protein>
    <recommendedName>
        <fullName evidence="5">15-hydroxyprostaglandin dehydrogenase [NAD(+)]</fullName>
        <ecNumber evidence="3">1.1.1.141</ecNumber>
        <ecNumber evidence="4">1.1.1.232</ecNumber>
    </recommendedName>
    <alternativeName>
        <fullName evidence="7">Eicosanoid/docosanoid dehydrogenase [NAD(+)]</fullName>
    </alternativeName>
    <alternativeName>
        <fullName evidence="6">Prostaglandin dehydrogenase 1</fullName>
    </alternativeName>
</protein>
<evidence type="ECO:0000256" key="17">
    <source>
        <dbReference type="ARBA" id="ARBA00048611"/>
    </source>
</evidence>
<gene>
    <name evidence="23" type="ORF">PoB_006649400</name>
</gene>
<dbReference type="PROSITE" id="PS00061">
    <property type="entry name" value="ADH_SHORT"/>
    <property type="match status" value="1"/>
</dbReference>
<dbReference type="PRINTS" id="PR00080">
    <property type="entry name" value="SDRFAMILY"/>
</dbReference>
<comment type="similarity">
    <text evidence="1 22">Belongs to the short-chain dehydrogenases/reductases (SDR) family.</text>
</comment>
<comment type="catalytic activity">
    <reaction evidence="20">
        <text>(15S)-hydroxy-(5Z,8Z,11Z,13E)-eicosatetraenoate + NAD(+) = 15-oxo-(5Z,8Z,11Z,13E)-eicosatetraenoate + NADH + H(+)</text>
        <dbReference type="Rhea" id="RHEA:23260"/>
        <dbReference type="ChEBI" id="CHEBI:15378"/>
        <dbReference type="ChEBI" id="CHEBI:57409"/>
        <dbReference type="ChEBI" id="CHEBI:57410"/>
        <dbReference type="ChEBI" id="CHEBI:57540"/>
        <dbReference type="ChEBI" id="CHEBI:57945"/>
        <dbReference type="EC" id="1.1.1.232"/>
    </reaction>
    <physiologicalReaction direction="left-to-right" evidence="20">
        <dbReference type="Rhea" id="RHEA:23261"/>
    </physiologicalReaction>
</comment>
<dbReference type="Gene3D" id="3.40.50.720">
    <property type="entry name" value="NAD(P)-binding Rossmann-like Domain"/>
    <property type="match status" value="1"/>
</dbReference>
<dbReference type="EC" id="1.1.1.232" evidence="4"/>
<comment type="catalytic activity">
    <reaction evidence="13">
        <text>(11R)-hydroxy-(5Z,8Z,12E,14Z)-eicosatetraenoate + NAD(+) = 11-oxo-(5Z,8Z,12E,14Z)-eicosatetraenoate + NADH + H(+)</text>
        <dbReference type="Rhea" id="RHEA:48640"/>
        <dbReference type="ChEBI" id="CHEBI:15378"/>
        <dbReference type="ChEBI" id="CHEBI:57540"/>
        <dbReference type="ChEBI" id="CHEBI:57945"/>
        <dbReference type="ChEBI" id="CHEBI:78836"/>
        <dbReference type="ChEBI" id="CHEBI:90697"/>
    </reaction>
    <physiologicalReaction direction="left-to-right" evidence="13">
        <dbReference type="Rhea" id="RHEA:48641"/>
    </physiologicalReaction>
</comment>
<organism evidence="23 24">
    <name type="scientific">Plakobranchus ocellatus</name>
    <dbReference type="NCBI Taxonomy" id="259542"/>
    <lineage>
        <taxon>Eukaryota</taxon>
        <taxon>Metazoa</taxon>
        <taxon>Spiralia</taxon>
        <taxon>Lophotrochozoa</taxon>
        <taxon>Mollusca</taxon>
        <taxon>Gastropoda</taxon>
        <taxon>Heterobranchia</taxon>
        <taxon>Euthyneura</taxon>
        <taxon>Panpulmonata</taxon>
        <taxon>Sacoglossa</taxon>
        <taxon>Placobranchoidea</taxon>
        <taxon>Plakobranchidae</taxon>
        <taxon>Plakobranchus</taxon>
    </lineage>
</organism>
<evidence type="ECO:0000256" key="18">
    <source>
        <dbReference type="ARBA" id="ARBA00048739"/>
    </source>
</evidence>
<evidence type="ECO:0000256" key="6">
    <source>
        <dbReference type="ARBA" id="ARBA00041812"/>
    </source>
</evidence>
<evidence type="ECO:0000256" key="8">
    <source>
        <dbReference type="ARBA" id="ARBA00045705"/>
    </source>
</evidence>
<dbReference type="GO" id="GO:0047034">
    <property type="term" value="F:15-hydroxyicosatetraenoate dehydrogenase activity"/>
    <property type="evidence" value="ECO:0007669"/>
    <property type="project" value="UniProtKB-EC"/>
</dbReference>
<comment type="catalytic activity">
    <reaction evidence="11">
        <text>14-hydroxy-(4Z,7Z,10Z,12E,16Z,19Z)-docosahexaenoate + NAD(+) = 14-oxo-(4Z,7Z,10Z,12E,16Z,19Z)-docosahexaenoate + NADH + H(+)</text>
        <dbReference type="Rhea" id="RHEA:48952"/>
        <dbReference type="ChEBI" id="CHEBI:15378"/>
        <dbReference type="ChEBI" id="CHEBI:57540"/>
        <dbReference type="ChEBI" id="CHEBI:57945"/>
        <dbReference type="ChEBI" id="CHEBI:90866"/>
        <dbReference type="ChEBI" id="CHEBI:90867"/>
    </reaction>
    <physiologicalReaction direction="left-to-right" evidence="11">
        <dbReference type="Rhea" id="RHEA:48953"/>
    </physiologicalReaction>
</comment>
<accession>A0AAV4D771</accession>
<keyword evidence="2" id="KW-0560">Oxidoreductase</keyword>
<dbReference type="PANTHER" id="PTHR44229">
    <property type="entry name" value="15-HYDROXYPROSTAGLANDIN DEHYDROGENASE [NAD(+)]"/>
    <property type="match status" value="1"/>
</dbReference>
<evidence type="ECO:0000256" key="2">
    <source>
        <dbReference type="ARBA" id="ARBA00023002"/>
    </source>
</evidence>
<evidence type="ECO:0000256" key="11">
    <source>
        <dbReference type="ARBA" id="ARBA00048008"/>
    </source>
</evidence>
<evidence type="ECO:0000256" key="14">
    <source>
        <dbReference type="ARBA" id="ARBA00048170"/>
    </source>
</evidence>
<name>A0AAV4D771_9GAST</name>
<evidence type="ECO:0000256" key="22">
    <source>
        <dbReference type="RuleBase" id="RU000363"/>
    </source>
</evidence>
<proteinExistence type="inferred from homology"/>
<evidence type="ECO:0000256" key="19">
    <source>
        <dbReference type="ARBA" id="ARBA00048921"/>
    </source>
</evidence>